<dbReference type="GO" id="GO:0003677">
    <property type="term" value="F:DNA binding"/>
    <property type="evidence" value="ECO:0007669"/>
    <property type="project" value="UniProtKB-KW"/>
</dbReference>
<dbReference type="SUPFAM" id="SSF117856">
    <property type="entry name" value="AF0104/ALDC/Ptd012-like"/>
    <property type="match status" value="1"/>
</dbReference>
<evidence type="ECO:0000313" key="3">
    <source>
        <dbReference type="Proteomes" id="UP000680656"/>
    </source>
</evidence>
<dbReference type="PANTHER" id="PTHR34988:SF1">
    <property type="entry name" value="DNA-BINDING PROTEIN"/>
    <property type="match status" value="1"/>
</dbReference>
<dbReference type="PANTHER" id="PTHR34988">
    <property type="entry name" value="PROTEIN, PUTATIVE-RELATED"/>
    <property type="match status" value="1"/>
</dbReference>
<dbReference type="InterPro" id="IPR005175">
    <property type="entry name" value="PPC_dom"/>
</dbReference>
<dbReference type="RefSeq" id="WP_214420941.1">
    <property type="nucleotide sequence ID" value="NZ_CP075546.1"/>
</dbReference>
<dbReference type="Pfam" id="PF03479">
    <property type="entry name" value="PCC"/>
    <property type="match status" value="1"/>
</dbReference>
<accession>A0A8E7B474</accession>
<evidence type="ECO:0000259" key="1">
    <source>
        <dbReference type="PROSITE" id="PS51742"/>
    </source>
</evidence>
<protein>
    <submittedName>
        <fullName evidence="2">DNA-binding protein</fullName>
    </submittedName>
</protein>
<organism evidence="2 3">
    <name type="scientific">Methanospirillum purgamenti</name>
    <dbReference type="NCBI Taxonomy" id="2834276"/>
    <lineage>
        <taxon>Archaea</taxon>
        <taxon>Methanobacteriati</taxon>
        <taxon>Methanobacteriota</taxon>
        <taxon>Stenosarchaea group</taxon>
        <taxon>Methanomicrobia</taxon>
        <taxon>Methanomicrobiales</taxon>
        <taxon>Methanospirillaceae</taxon>
        <taxon>Methanospirillum</taxon>
    </lineage>
</organism>
<dbReference type="CDD" id="cd11378">
    <property type="entry name" value="DUF296"/>
    <property type="match status" value="1"/>
</dbReference>
<dbReference type="Gene3D" id="3.30.1330.80">
    <property type="entry name" value="Hypothetical protein, similar to alpha- acetolactate decarboxylase, domain 2"/>
    <property type="match status" value="1"/>
</dbReference>
<feature type="domain" description="PPC" evidence="1">
    <location>
        <begin position="6"/>
        <end position="145"/>
    </location>
</feature>
<gene>
    <name evidence="2" type="ORF">KHC33_06685</name>
</gene>
<dbReference type="EMBL" id="CP075546">
    <property type="protein sequence ID" value="QVV90167.1"/>
    <property type="molecule type" value="Genomic_DNA"/>
</dbReference>
<dbReference type="AlphaFoldDB" id="A0A8E7B474"/>
<dbReference type="PROSITE" id="PS51742">
    <property type="entry name" value="PPC"/>
    <property type="match status" value="1"/>
</dbReference>
<reference evidence="2 3" key="1">
    <citation type="submission" date="2021-05" db="EMBL/GenBank/DDBJ databases">
        <title>A novel Methanospirillum isolate from a pyrite-forming mixed culture.</title>
        <authorList>
            <person name="Bunk B."/>
            <person name="Sproer C."/>
            <person name="Spring S."/>
            <person name="Pester M."/>
        </authorList>
    </citation>
    <scope>NUCLEOTIDE SEQUENCE [LARGE SCALE GENOMIC DNA]</scope>
    <source>
        <strain evidence="2 3">J.3.6.1-F.2.7.3</strain>
    </source>
</reference>
<dbReference type="Proteomes" id="UP000680656">
    <property type="component" value="Chromosome"/>
</dbReference>
<keyword evidence="3" id="KW-1185">Reference proteome</keyword>
<proteinExistence type="predicted"/>
<evidence type="ECO:0000313" key="2">
    <source>
        <dbReference type="EMBL" id="QVV90167.1"/>
    </source>
</evidence>
<name>A0A8E7B474_9EURY</name>
<sequence length="145" mass="15862">MKYTSGTCGRIFYLHIEHGEDPIKTINTFVKEKEIKAGVIHFIGAVKNAQLVTGPAVDILPPIYHEESVVLAHELIGIGLIRTGTDGPAIHLHISGGRRDEVLTGCLRGEAEAFILVEAMIIECAGMEIPMTYNSKIQIMLPDLK</sequence>
<dbReference type="GeneID" id="65096855"/>
<dbReference type="KEGG" id="mrtj:KHC33_06685"/>
<keyword evidence="2" id="KW-0238">DNA-binding</keyword>